<name>A0ABV3R813_9SPHN</name>
<protein>
    <submittedName>
        <fullName evidence="2">NAD-dependent epimerase/dehydratase family protein</fullName>
    </submittedName>
</protein>
<dbReference type="SUPFAM" id="SSF51735">
    <property type="entry name" value="NAD(P)-binding Rossmann-fold domains"/>
    <property type="match status" value="1"/>
</dbReference>
<dbReference type="EMBL" id="JBFNXR010000017">
    <property type="protein sequence ID" value="MEW9853874.1"/>
    <property type="molecule type" value="Genomic_DNA"/>
</dbReference>
<dbReference type="InterPro" id="IPR036291">
    <property type="entry name" value="NAD(P)-bd_dom_sf"/>
</dbReference>
<sequence length="397" mass="42701">MKGRVAIAGASGVIGSAAVQAFASAGFEVLAISRRPPVVPEGTAFKHAALDLTDADQCRAWAAHTASVTHLVYAAVSEEPGLVSGWSDPRRIAENAGMFENLAAPLTRKGTLRWAGLLQGTKAYGAHLHAMRLPARESAPRDPHPNFYFAQEDCLRDLAKTHGFGWTVLRPQVVFGSAPGSAMNPVAAIGAYAALCHAKKIAFCYPAGGPLIWEVTDAELIAEAFLWSSCEPTARNEIFNLTNGDVFVLHDDWDELAAHLQLSPGDAHPLSIAQVLATDEAQEVWRGIAAEHQLRCTELADLLGQSHHYLEMLLNEKTIAKRALPTLVSSLKVRQAGFASCRDTFESLIRSLAQMENLRLLPPMTARRSAGCPSREAAAYQCAADVRDSSHIDGIAP</sequence>
<dbReference type="Proteomes" id="UP001556118">
    <property type="component" value="Unassembled WGS sequence"/>
</dbReference>
<evidence type="ECO:0000313" key="2">
    <source>
        <dbReference type="EMBL" id="MEW9853874.1"/>
    </source>
</evidence>
<evidence type="ECO:0000259" key="1">
    <source>
        <dbReference type="Pfam" id="PF01370"/>
    </source>
</evidence>
<dbReference type="Pfam" id="PF01370">
    <property type="entry name" value="Epimerase"/>
    <property type="match status" value="1"/>
</dbReference>
<feature type="domain" description="NAD-dependent epimerase/dehydratase" evidence="1">
    <location>
        <begin position="6"/>
        <end position="233"/>
    </location>
</feature>
<accession>A0ABV3R813</accession>
<dbReference type="PANTHER" id="PTHR32487">
    <property type="entry name" value="3-OXO-DELTA(4,5)-STEROID 5-BETA-REDUCTASE"/>
    <property type="match status" value="1"/>
</dbReference>
<comment type="caution">
    <text evidence="2">The sequence shown here is derived from an EMBL/GenBank/DDBJ whole genome shotgun (WGS) entry which is preliminary data.</text>
</comment>
<organism evidence="2 3">
    <name type="scientific">Novosphingobium rhizovicinum</name>
    <dbReference type="NCBI Taxonomy" id="3228928"/>
    <lineage>
        <taxon>Bacteria</taxon>
        <taxon>Pseudomonadati</taxon>
        <taxon>Pseudomonadota</taxon>
        <taxon>Alphaproteobacteria</taxon>
        <taxon>Sphingomonadales</taxon>
        <taxon>Sphingomonadaceae</taxon>
        <taxon>Novosphingobium</taxon>
    </lineage>
</organism>
<dbReference type="RefSeq" id="WP_367768354.1">
    <property type="nucleotide sequence ID" value="NZ_JBFNXR010000017.1"/>
</dbReference>
<gene>
    <name evidence="2" type="ORF">ABUH87_01585</name>
</gene>
<keyword evidence="3" id="KW-1185">Reference proteome</keyword>
<evidence type="ECO:0000313" key="3">
    <source>
        <dbReference type="Proteomes" id="UP001556118"/>
    </source>
</evidence>
<proteinExistence type="predicted"/>
<dbReference type="InterPro" id="IPR001509">
    <property type="entry name" value="Epimerase_deHydtase"/>
</dbReference>
<dbReference type="PANTHER" id="PTHR32487:SF0">
    <property type="entry name" value="3-OXO-DELTA(4,5)-STEROID 5-BETA-REDUCTASE"/>
    <property type="match status" value="1"/>
</dbReference>
<dbReference type="Gene3D" id="3.40.50.720">
    <property type="entry name" value="NAD(P)-binding Rossmann-like Domain"/>
    <property type="match status" value="1"/>
</dbReference>
<reference evidence="2 3" key="1">
    <citation type="submission" date="2024-06" db="EMBL/GenBank/DDBJ databases">
        <title>Novosphingobium rhizovicinus M1R2S20.</title>
        <authorList>
            <person name="Sun J.-Q."/>
        </authorList>
    </citation>
    <scope>NUCLEOTIDE SEQUENCE [LARGE SCALE GENOMIC DNA]</scope>
    <source>
        <strain evidence="2 3">M1R2S20</strain>
    </source>
</reference>